<dbReference type="KEGG" id="palo:E6C60_0017"/>
<sequence>MLQSEGLHENRTRLSCSRSIYSAADDEMMKLGGLHPSTGSYM</sequence>
<gene>
    <name evidence="1" type="ORF">E6C60_0017</name>
</gene>
<dbReference type="Proteomes" id="UP000300879">
    <property type="component" value="Chromosome"/>
</dbReference>
<name>A0A4P8XEL6_9BACL</name>
<dbReference type="EMBL" id="CP040396">
    <property type="protein sequence ID" value="QCT00745.1"/>
    <property type="molecule type" value="Genomic_DNA"/>
</dbReference>
<protein>
    <submittedName>
        <fullName evidence="1">Uncharacterized protein</fullName>
    </submittedName>
</protein>
<evidence type="ECO:0000313" key="2">
    <source>
        <dbReference type="Proteomes" id="UP000300879"/>
    </source>
</evidence>
<dbReference type="AlphaFoldDB" id="A0A4P8XEL6"/>
<evidence type="ECO:0000313" key="1">
    <source>
        <dbReference type="EMBL" id="QCT00745.1"/>
    </source>
</evidence>
<organism evidence="1 2">
    <name type="scientific">Paenibacillus algicola</name>
    <dbReference type="NCBI Taxonomy" id="2565926"/>
    <lineage>
        <taxon>Bacteria</taxon>
        <taxon>Bacillati</taxon>
        <taxon>Bacillota</taxon>
        <taxon>Bacilli</taxon>
        <taxon>Bacillales</taxon>
        <taxon>Paenibacillaceae</taxon>
        <taxon>Paenibacillus</taxon>
    </lineage>
</organism>
<accession>A0A4P8XEL6</accession>
<reference evidence="1 2" key="1">
    <citation type="submission" date="2019-05" db="EMBL/GenBank/DDBJ databases">
        <authorList>
            <person name="Chen C."/>
        </authorList>
    </citation>
    <scope>NUCLEOTIDE SEQUENCE [LARGE SCALE GENOMIC DNA]</scope>
    <source>
        <strain evidence="1 2">HB172198</strain>
    </source>
</reference>
<proteinExistence type="predicted"/>
<keyword evidence="2" id="KW-1185">Reference proteome</keyword>